<keyword evidence="5" id="KW-0055">Arginine biosynthesis</keyword>
<organism evidence="12 13">
    <name type="scientific">Legionella israelensis</name>
    <dbReference type="NCBI Taxonomy" id="454"/>
    <lineage>
        <taxon>Bacteria</taxon>
        <taxon>Pseudomonadati</taxon>
        <taxon>Pseudomonadota</taxon>
        <taxon>Gammaproteobacteria</taxon>
        <taxon>Legionellales</taxon>
        <taxon>Legionellaceae</taxon>
        <taxon>Legionella</taxon>
    </lineage>
</organism>
<keyword evidence="8 12" id="KW-0378">Hydrolase</keyword>
<dbReference type="CDD" id="cd03894">
    <property type="entry name" value="M20_ArgE"/>
    <property type="match status" value="1"/>
</dbReference>
<dbReference type="RefSeq" id="WP_058501081.1">
    <property type="nucleotide sequence ID" value="NZ_CAAAJA010000046.1"/>
</dbReference>
<dbReference type="Pfam" id="PF07687">
    <property type="entry name" value="M20_dimer"/>
    <property type="match status" value="1"/>
</dbReference>
<dbReference type="FunFam" id="3.30.70.360:FF:000003">
    <property type="entry name" value="Acetylornithine deacetylase"/>
    <property type="match status" value="1"/>
</dbReference>
<dbReference type="PANTHER" id="PTHR43808">
    <property type="entry name" value="ACETYLORNITHINE DEACETYLASE"/>
    <property type="match status" value="1"/>
</dbReference>
<keyword evidence="4" id="KW-0963">Cytoplasm</keyword>
<dbReference type="InterPro" id="IPR002933">
    <property type="entry name" value="Peptidase_M20"/>
</dbReference>
<keyword evidence="6" id="KW-0028">Amino-acid biosynthesis</keyword>
<evidence type="ECO:0000313" key="12">
    <source>
        <dbReference type="EMBL" id="KTD30610.1"/>
    </source>
</evidence>
<protein>
    <submittedName>
        <fullName evidence="12">Acetylornithine deacetylase</fullName>
        <ecNumber evidence="12">3.5.1.16</ecNumber>
    </submittedName>
</protein>
<dbReference type="GO" id="GO:0005737">
    <property type="term" value="C:cytoplasm"/>
    <property type="evidence" value="ECO:0007669"/>
    <property type="project" value="UniProtKB-SubCell"/>
</dbReference>
<dbReference type="Pfam" id="PF01546">
    <property type="entry name" value="Peptidase_M20"/>
    <property type="match status" value="1"/>
</dbReference>
<comment type="caution">
    <text evidence="12">The sequence shown here is derived from an EMBL/GenBank/DDBJ whole genome shotgun (WGS) entry which is preliminary data.</text>
</comment>
<dbReference type="STRING" id="454.Lisr_0705"/>
<name>A0A0W0WE79_9GAMM</name>
<gene>
    <name evidence="12" type="ORF">Lisr_0705</name>
</gene>
<comment type="subcellular location">
    <subcellularLocation>
        <location evidence="2">Cytoplasm</location>
    </subcellularLocation>
</comment>
<dbReference type="GO" id="GO:0006526">
    <property type="term" value="P:L-arginine biosynthetic process"/>
    <property type="evidence" value="ECO:0007669"/>
    <property type="project" value="UniProtKB-KW"/>
</dbReference>
<evidence type="ECO:0000259" key="11">
    <source>
        <dbReference type="Pfam" id="PF07687"/>
    </source>
</evidence>
<comment type="cofactor">
    <cofactor evidence="1">
        <name>Zn(2+)</name>
        <dbReference type="ChEBI" id="CHEBI:29105"/>
    </cofactor>
</comment>
<dbReference type="PANTHER" id="PTHR43808:SF31">
    <property type="entry name" value="N-ACETYL-L-CITRULLINE DEACETYLASE"/>
    <property type="match status" value="1"/>
</dbReference>
<dbReference type="Gene3D" id="3.40.630.10">
    <property type="entry name" value="Zn peptidases"/>
    <property type="match status" value="1"/>
</dbReference>
<evidence type="ECO:0000256" key="7">
    <source>
        <dbReference type="ARBA" id="ARBA00022723"/>
    </source>
</evidence>
<dbReference type="InterPro" id="IPR036264">
    <property type="entry name" value="Bact_exopeptidase_dim_dom"/>
</dbReference>
<feature type="domain" description="Peptidase M20 dimerisation" evidence="11">
    <location>
        <begin position="174"/>
        <end position="283"/>
    </location>
</feature>
<keyword evidence="9" id="KW-0862">Zinc</keyword>
<keyword evidence="13" id="KW-1185">Reference proteome</keyword>
<evidence type="ECO:0000256" key="5">
    <source>
        <dbReference type="ARBA" id="ARBA00022571"/>
    </source>
</evidence>
<dbReference type="InterPro" id="IPR050072">
    <property type="entry name" value="Peptidase_M20A"/>
</dbReference>
<evidence type="ECO:0000256" key="3">
    <source>
        <dbReference type="ARBA" id="ARBA00005691"/>
    </source>
</evidence>
<proteinExistence type="inferred from homology"/>
<dbReference type="InterPro" id="IPR001261">
    <property type="entry name" value="ArgE/DapE_CS"/>
</dbReference>
<evidence type="ECO:0000256" key="2">
    <source>
        <dbReference type="ARBA" id="ARBA00004496"/>
    </source>
</evidence>
<dbReference type="PATRIC" id="fig|454.4.peg.756"/>
<dbReference type="GO" id="GO:0046872">
    <property type="term" value="F:metal ion binding"/>
    <property type="evidence" value="ECO:0007669"/>
    <property type="project" value="UniProtKB-KW"/>
</dbReference>
<dbReference type="AlphaFoldDB" id="A0A0W0WE79"/>
<dbReference type="Gene3D" id="3.30.70.360">
    <property type="match status" value="1"/>
</dbReference>
<dbReference type="NCBIfam" id="TIGR01892">
    <property type="entry name" value="AcOrn-deacetyl"/>
    <property type="match status" value="1"/>
</dbReference>
<dbReference type="SUPFAM" id="SSF55031">
    <property type="entry name" value="Bacterial exopeptidase dimerisation domain"/>
    <property type="match status" value="1"/>
</dbReference>
<dbReference type="InterPro" id="IPR011650">
    <property type="entry name" value="Peptidase_M20_dimer"/>
</dbReference>
<dbReference type="InterPro" id="IPR010169">
    <property type="entry name" value="AcOrn-deacetyl"/>
</dbReference>
<dbReference type="SUPFAM" id="SSF53187">
    <property type="entry name" value="Zn-dependent exopeptidases"/>
    <property type="match status" value="1"/>
</dbReference>
<evidence type="ECO:0000313" key="13">
    <source>
        <dbReference type="Proteomes" id="UP000054761"/>
    </source>
</evidence>
<keyword evidence="10" id="KW-0170">Cobalt</keyword>
<sequence>MDKLQWLANLVRFDTTSQNSNLALVDTIGDWLNQYRIFFKMIYGSDKSKANLFAMIPASNGETKGGIVFSGHTDVVPVDGQIWNSDPFIVIERNGKIYGRGTCDMKGFIAVVLSLVPDICKMKLNKPIYFSFSCDEEIGCLGVPYIVQYIKESKIFPQACIVGEPSRMQPITGYKGRQVFHCQVKGLAAHSSLAPRGCNAVEYASRLITYIRQLALFFQKEGPFDKDFDVPFTTLSTNIISGGYARNVIPANCEFIFEIRYIPDFSKESLRSQVENYINEELLPEMRKTYSEADIFIDIISDAPGFSVSEDEPITDLIRKIIGIKSPKKVSYSTEAGIFQRASIPTIICGPGDIDQAHRANEFITVEQLNLCENVLRNIIHFFCVK</sequence>
<comment type="similarity">
    <text evidence="3">Belongs to the peptidase M20A family. ArgE subfamily.</text>
</comment>
<evidence type="ECO:0000256" key="9">
    <source>
        <dbReference type="ARBA" id="ARBA00022833"/>
    </source>
</evidence>
<dbReference type="EMBL" id="LNYH01000028">
    <property type="protein sequence ID" value="KTD30610.1"/>
    <property type="molecule type" value="Genomic_DNA"/>
</dbReference>
<keyword evidence="7" id="KW-0479">Metal-binding</keyword>
<evidence type="ECO:0000256" key="4">
    <source>
        <dbReference type="ARBA" id="ARBA00022490"/>
    </source>
</evidence>
<evidence type="ECO:0000256" key="10">
    <source>
        <dbReference type="ARBA" id="ARBA00023285"/>
    </source>
</evidence>
<evidence type="ECO:0000256" key="8">
    <source>
        <dbReference type="ARBA" id="ARBA00022801"/>
    </source>
</evidence>
<dbReference type="EC" id="3.5.1.16" evidence="12"/>
<reference evidence="12 13" key="1">
    <citation type="submission" date="2015-11" db="EMBL/GenBank/DDBJ databases">
        <title>Genomic analysis of 38 Legionella species identifies large and diverse effector repertoires.</title>
        <authorList>
            <person name="Burstein D."/>
            <person name="Amaro F."/>
            <person name="Zusman T."/>
            <person name="Lifshitz Z."/>
            <person name="Cohen O."/>
            <person name="Gilbert J.A."/>
            <person name="Pupko T."/>
            <person name="Shuman H.A."/>
            <person name="Segal G."/>
        </authorList>
    </citation>
    <scope>NUCLEOTIDE SEQUENCE [LARGE SCALE GENOMIC DNA]</scope>
    <source>
        <strain evidence="12 13">Bercovier 4</strain>
    </source>
</reference>
<evidence type="ECO:0000256" key="6">
    <source>
        <dbReference type="ARBA" id="ARBA00022605"/>
    </source>
</evidence>
<dbReference type="Proteomes" id="UP000054761">
    <property type="component" value="Unassembled WGS sequence"/>
</dbReference>
<dbReference type="PROSITE" id="PS00759">
    <property type="entry name" value="ARGE_DAPE_CPG2_2"/>
    <property type="match status" value="1"/>
</dbReference>
<evidence type="ECO:0000256" key="1">
    <source>
        <dbReference type="ARBA" id="ARBA00001947"/>
    </source>
</evidence>
<accession>A0A0W0WE79</accession>
<dbReference type="NCBIfam" id="NF005710">
    <property type="entry name" value="PRK07522.1"/>
    <property type="match status" value="1"/>
</dbReference>
<dbReference type="GO" id="GO:0008777">
    <property type="term" value="F:acetylornithine deacetylase activity"/>
    <property type="evidence" value="ECO:0007669"/>
    <property type="project" value="UniProtKB-EC"/>
</dbReference>
<dbReference type="OrthoDB" id="3665926at2"/>